<dbReference type="GO" id="GO:0016987">
    <property type="term" value="F:sigma factor activity"/>
    <property type="evidence" value="ECO:0007669"/>
    <property type="project" value="UniProtKB-KW"/>
</dbReference>
<dbReference type="Proteomes" id="UP000298860">
    <property type="component" value="Unassembled WGS sequence"/>
</dbReference>
<dbReference type="InterPro" id="IPR013325">
    <property type="entry name" value="RNA_pol_sigma_r2"/>
</dbReference>
<comment type="caution">
    <text evidence="9">The sequence shown here is derived from an EMBL/GenBank/DDBJ whole genome shotgun (WGS) entry which is preliminary data.</text>
</comment>
<evidence type="ECO:0000256" key="3">
    <source>
        <dbReference type="ARBA" id="ARBA00023082"/>
    </source>
</evidence>
<evidence type="ECO:0000256" key="6">
    <source>
        <dbReference type="RuleBase" id="RU362124"/>
    </source>
</evidence>
<dbReference type="Pfam" id="PF00140">
    <property type="entry name" value="Sigma70_r1_2"/>
    <property type="match status" value="1"/>
</dbReference>
<dbReference type="InterPro" id="IPR014284">
    <property type="entry name" value="RNA_pol_sigma-70_dom"/>
</dbReference>
<dbReference type="InterPro" id="IPR013324">
    <property type="entry name" value="RNA_pol_sigma_r3/r4-like"/>
</dbReference>
<dbReference type="EMBL" id="BJFL01000001">
    <property type="protein sequence ID" value="GDY28449.1"/>
    <property type="molecule type" value="Genomic_DNA"/>
</dbReference>
<dbReference type="GO" id="GO:0006352">
    <property type="term" value="P:DNA-templated transcription initiation"/>
    <property type="evidence" value="ECO:0007669"/>
    <property type="project" value="InterPro"/>
</dbReference>
<dbReference type="PRINTS" id="PR00046">
    <property type="entry name" value="SIGMA70FCT"/>
</dbReference>
<dbReference type="CDD" id="cd06171">
    <property type="entry name" value="Sigma70_r4"/>
    <property type="match status" value="1"/>
</dbReference>
<dbReference type="InterPro" id="IPR007624">
    <property type="entry name" value="RNA_pol_sigma70_r3"/>
</dbReference>
<dbReference type="InterPro" id="IPR000943">
    <property type="entry name" value="RNA_pol_sigma70"/>
</dbReference>
<dbReference type="SUPFAM" id="SSF88659">
    <property type="entry name" value="Sigma3 and sigma4 domains of RNA polymerase sigma factors"/>
    <property type="match status" value="2"/>
</dbReference>
<reference evidence="10" key="1">
    <citation type="submission" date="2019-04" db="EMBL/GenBank/DDBJ databases">
        <title>Draft genome sequence of Pseudonocardiaceae bacterium SL3-2-4.</title>
        <authorList>
            <person name="Ningsih F."/>
            <person name="Yokota A."/>
            <person name="Sakai Y."/>
            <person name="Nanatani K."/>
            <person name="Yabe S."/>
            <person name="Oetari A."/>
            <person name="Sjamsuridzal W."/>
        </authorList>
    </citation>
    <scope>NUCLEOTIDE SEQUENCE [LARGE SCALE GENOMIC DNA]</scope>
    <source>
        <strain evidence="10">SL3-2-4</strain>
    </source>
</reference>
<dbReference type="Pfam" id="PF04539">
    <property type="entry name" value="Sigma70_r3"/>
    <property type="match status" value="1"/>
</dbReference>
<organism evidence="9 10">
    <name type="scientific">Gandjariella thermophila</name>
    <dbReference type="NCBI Taxonomy" id="1931992"/>
    <lineage>
        <taxon>Bacteria</taxon>
        <taxon>Bacillati</taxon>
        <taxon>Actinomycetota</taxon>
        <taxon>Actinomycetes</taxon>
        <taxon>Pseudonocardiales</taxon>
        <taxon>Pseudonocardiaceae</taxon>
        <taxon>Gandjariella</taxon>
    </lineage>
</organism>
<keyword evidence="2 6" id="KW-0805">Transcription regulation</keyword>
<dbReference type="Gene3D" id="1.10.10.10">
    <property type="entry name" value="Winged helix-like DNA-binding domain superfamily/Winged helix DNA-binding domain"/>
    <property type="match status" value="2"/>
</dbReference>
<dbReference type="SUPFAM" id="SSF88946">
    <property type="entry name" value="Sigma2 domain of RNA polymerase sigma factors"/>
    <property type="match status" value="1"/>
</dbReference>
<accession>A0A4D4J1C8</accession>
<name>A0A4D4J1C8_9PSEU</name>
<dbReference type="AlphaFoldDB" id="A0A4D4J1C8"/>
<dbReference type="PANTHER" id="PTHR30603:SF60">
    <property type="entry name" value="RNA POLYMERASE SIGMA FACTOR RPOD"/>
    <property type="match status" value="1"/>
</dbReference>
<dbReference type="PROSITE" id="PS00715">
    <property type="entry name" value="SIGMA70_1"/>
    <property type="match status" value="1"/>
</dbReference>
<dbReference type="PANTHER" id="PTHR30603">
    <property type="entry name" value="RNA POLYMERASE SIGMA FACTOR RPO"/>
    <property type="match status" value="1"/>
</dbReference>
<dbReference type="InterPro" id="IPR036388">
    <property type="entry name" value="WH-like_DNA-bd_sf"/>
</dbReference>
<dbReference type="InterPro" id="IPR007627">
    <property type="entry name" value="RNA_pol_sigma70_r2"/>
</dbReference>
<keyword evidence="3 6" id="KW-0731">Sigma factor</keyword>
<comment type="function">
    <text evidence="6">Sigma factors are initiation factors that promote the attachment of RNA polymerase to specific initiation sites and are then released.</text>
</comment>
<comment type="similarity">
    <text evidence="1 6">Belongs to the sigma-70 factor family.</text>
</comment>
<evidence type="ECO:0000313" key="10">
    <source>
        <dbReference type="Proteomes" id="UP000298860"/>
    </source>
</evidence>
<keyword evidence="10" id="KW-1185">Reference proteome</keyword>
<protein>
    <recommendedName>
        <fullName evidence="6">RNA polymerase sigma factor</fullName>
    </recommendedName>
</protein>
<evidence type="ECO:0000256" key="5">
    <source>
        <dbReference type="ARBA" id="ARBA00023163"/>
    </source>
</evidence>
<proteinExistence type="inferred from homology"/>
<dbReference type="FunFam" id="1.10.601.10:FF:000001">
    <property type="entry name" value="RNA polymerase sigma factor SigA"/>
    <property type="match status" value="1"/>
</dbReference>
<dbReference type="Pfam" id="PF04542">
    <property type="entry name" value="Sigma70_r2"/>
    <property type="match status" value="1"/>
</dbReference>
<feature type="domain" description="RNA polymerase sigma-70" evidence="8">
    <location>
        <begin position="280"/>
        <end position="306"/>
    </location>
</feature>
<dbReference type="Pfam" id="PF04545">
    <property type="entry name" value="Sigma70_r4"/>
    <property type="match status" value="1"/>
</dbReference>
<dbReference type="InterPro" id="IPR007630">
    <property type="entry name" value="RNA_pol_sigma70_r4"/>
</dbReference>
<evidence type="ECO:0000259" key="7">
    <source>
        <dbReference type="PROSITE" id="PS00715"/>
    </source>
</evidence>
<dbReference type="Gene3D" id="1.10.601.10">
    <property type="entry name" value="RNA Polymerase Primary Sigma Factor"/>
    <property type="match status" value="2"/>
</dbReference>
<keyword evidence="4 6" id="KW-0238">DNA-binding</keyword>
<evidence type="ECO:0000259" key="8">
    <source>
        <dbReference type="PROSITE" id="PS00716"/>
    </source>
</evidence>
<evidence type="ECO:0000313" key="9">
    <source>
        <dbReference type="EMBL" id="GDY28449.1"/>
    </source>
</evidence>
<evidence type="ECO:0000256" key="4">
    <source>
        <dbReference type="ARBA" id="ARBA00023125"/>
    </source>
</evidence>
<dbReference type="NCBIfam" id="TIGR02937">
    <property type="entry name" value="sigma70-ECF"/>
    <property type="match status" value="1"/>
</dbReference>
<keyword evidence="5 6" id="KW-0804">Transcription</keyword>
<evidence type="ECO:0000256" key="2">
    <source>
        <dbReference type="ARBA" id="ARBA00023015"/>
    </source>
</evidence>
<dbReference type="InterPro" id="IPR009042">
    <property type="entry name" value="RNA_pol_sigma70_r1_2"/>
</dbReference>
<dbReference type="PROSITE" id="PS00716">
    <property type="entry name" value="SIGMA70_2"/>
    <property type="match status" value="1"/>
</dbReference>
<evidence type="ECO:0000256" key="1">
    <source>
        <dbReference type="ARBA" id="ARBA00007788"/>
    </source>
</evidence>
<gene>
    <name evidence="9" type="primary">hrdC_1</name>
    <name evidence="9" type="ORF">GTS_00820</name>
</gene>
<dbReference type="GO" id="GO:0003677">
    <property type="term" value="F:DNA binding"/>
    <property type="evidence" value="ECO:0007669"/>
    <property type="project" value="UniProtKB-KW"/>
</dbReference>
<dbReference type="InterPro" id="IPR050239">
    <property type="entry name" value="Sigma-70_RNA_pol_init_factors"/>
</dbReference>
<feature type="domain" description="RNA polymerase sigma-70" evidence="7">
    <location>
        <begin position="111"/>
        <end position="124"/>
    </location>
</feature>
<sequence>MAPRARQTEAWQSDNEPDLVRHYLDEVGRTALLSAAEEVDLAKRIEAGVYADELLRQAEAGERRLSPRYRRDLEQVAREGLRAKDHMVRANLRLVVSVAKKYSHRGLPLLDVIQEGNLGLIRAVEKFDYAKGYKFSTYATWWIRQSIERGLAMQERTIRLPVHVVDEVMKLRRVEQQIQRRLDREPTAEETAAELGVPVDRVVELHRIAREALSLDTEVGEDGETRLADLIEDVEALQAADEVEFQALGEQVRALVDTLPPREALVVSLRYGLHGGEPCTLQEVARRIGLTREGVRQLERRAMAQLRDPGRSQRLLAWAS</sequence>